<feature type="domain" description="Aminotransferase class I/classII large" evidence="10">
    <location>
        <begin position="49"/>
        <end position="376"/>
    </location>
</feature>
<evidence type="ECO:0000313" key="12">
    <source>
        <dbReference type="EMBL" id="BDT79495.1"/>
    </source>
</evidence>
<evidence type="ECO:0000256" key="3">
    <source>
        <dbReference type="ARBA" id="ARBA00007970"/>
    </source>
</evidence>
<keyword evidence="13" id="KW-1185">Reference proteome</keyword>
<dbReference type="CDD" id="cd00609">
    <property type="entry name" value="AAT_like"/>
    <property type="match status" value="1"/>
</dbReference>
<keyword evidence="6 9" id="KW-0808">Transferase</keyword>
<dbReference type="Gene3D" id="3.90.1150.10">
    <property type="entry name" value="Aspartate Aminotransferase, domain 1"/>
    <property type="match status" value="1"/>
</dbReference>
<organism evidence="11">
    <name type="scientific">Polynucleobacter yangtzensis</name>
    <dbReference type="NCBI Taxonomy" id="1743159"/>
    <lineage>
        <taxon>Bacteria</taxon>
        <taxon>Pseudomonadati</taxon>
        <taxon>Pseudomonadota</taxon>
        <taxon>Betaproteobacteria</taxon>
        <taxon>Burkholderiales</taxon>
        <taxon>Burkholderiaceae</taxon>
        <taxon>Polynucleobacter</taxon>
    </lineage>
</organism>
<dbReference type="InterPro" id="IPR015421">
    <property type="entry name" value="PyrdxlP-dep_Trfase_major"/>
</dbReference>
<evidence type="ECO:0000256" key="1">
    <source>
        <dbReference type="ARBA" id="ARBA00001933"/>
    </source>
</evidence>
<dbReference type="InterPro" id="IPR050106">
    <property type="entry name" value="HistidinolP_aminotransfase"/>
</dbReference>
<gene>
    <name evidence="11" type="primary">hisC2</name>
    <name evidence="9" type="synonym">hisC</name>
    <name evidence="11" type="ORF">PKF023_14400</name>
    <name evidence="12" type="ORF">PKF032_13830</name>
</gene>
<proteinExistence type="inferred from homology"/>
<comment type="similarity">
    <text evidence="3 9">Belongs to the class-II pyridoxal-phosphate-dependent aminotransferase family. Histidinol-phosphate aminotransferase subfamily.</text>
</comment>
<evidence type="ECO:0000259" key="10">
    <source>
        <dbReference type="Pfam" id="PF00155"/>
    </source>
</evidence>
<dbReference type="InterPro" id="IPR015424">
    <property type="entry name" value="PyrdxlP-dep_Trfase"/>
</dbReference>
<evidence type="ECO:0000256" key="4">
    <source>
        <dbReference type="ARBA" id="ARBA00011738"/>
    </source>
</evidence>
<dbReference type="EMBL" id="AP026974">
    <property type="protein sequence ID" value="BDT79495.1"/>
    <property type="molecule type" value="Genomic_DNA"/>
</dbReference>
<dbReference type="GO" id="GO:0030170">
    <property type="term" value="F:pyridoxal phosphate binding"/>
    <property type="evidence" value="ECO:0007669"/>
    <property type="project" value="InterPro"/>
</dbReference>
<dbReference type="HAMAP" id="MF_01023">
    <property type="entry name" value="HisC_aminotrans_2"/>
    <property type="match status" value="1"/>
</dbReference>
<evidence type="ECO:0000256" key="5">
    <source>
        <dbReference type="ARBA" id="ARBA00022576"/>
    </source>
</evidence>
<keyword evidence="9" id="KW-0368">Histidine biosynthesis</keyword>
<dbReference type="Proteomes" id="UP001211097">
    <property type="component" value="Chromosome"/>
</dbReference>
<sequence length="386" mass="41754">MIPKNNQIKLVKIRMTSKIGLKHIHAIAPYVGGRPISEVAREYGLDESKIVKLASNENPLGMPKSAQDAMLKAASDLGRYPDSNGFELKNVLAARLGVPTDWITLGNGSNDILELAARAVAQAGDEVIFSKHAFAVYPLATQAVGAKAVEVPATAIYGHDLPAMLAAIKLSGDKAKLVFVANPNNPTGSYLPAKEIEDFLAAVPPNVVVVLDEAYNEYLSPEQRYDAIAWVKRFPNMILSRSFSKAYGLAGLRIGYGVAQPHLTDLLNRIRQPFNVNSLAQAAAIAAFQDKEFLQQGFELNRAGYIQLTKAFDELGLKYLPSAGNFVLVKVGDDDQAGARINLALLKRGIIVRPVGNYGLPQWLRISIGLPEENAAFIDALKAILA</sequence>
<keyword evidence="9" id="KW-0028">Amino-acid biosynthesis</keyword>
<evidence type="ECO:0000256" key="6">
    <source>
        <dbReference type="ARBA" id="ARBA00022679"/>
    </source>
</evidence>
<dbReference type="Pfam" id="PF00155">
    <property type="entry name" value="Aminotran_1_2"/>
    <property type="match status" value="1"/>
</dbReference>
<evidence type="ECO:0000256" key="8">
    <source>
        <dbReference type="ARBA" id="ARBA00047481"/>
    </source>
</evidence>
<dbReference type="EMBL" id="AP026973">
    <property type="protein sequence ID" value="BDT77637.1"/>
    <property type="molecule type" value="Genomic_DNA"/>
</dbReference>
<dbReference type="SUPFAM" id="SSF53383">
    <property type="entry name" value="PLP-dependent transferases"/>
    <property type="match status" value="1"/>
</dbReference>
<comment type="catalytic activity">
    <reaction evidence="8 9">
        <text>L-histidinol phosphate + 2-oxoglutarate = 3-(imidazol-4-yl)-2-oxopropyl phosphate + L-glutamate</text>
        <dbReference type="Rhea" id="RHEA:23744"/>
        <dbReference type="ChEBI" id="CHEBI:16810"/>
        <dbReference type="ChEBI" id="CHEBI:29985"/>
        <dbReference type="ChEBI" id="CHEBI:57766"/>
        <dbReference type="ChEBI" id="CHEBI:57980"/>
        <dbReference type="EC" id="2.6.1.9"/>
    </reaction>
</comment>
<comment type="pathway">
    <text evidence="2 9">Amino-acid biosynthesis; L-histidine biosynthesis; L-histidine from 5-phospho-alpha-D-ribose 1-diphosphate: step 7/9.</text>
</comment>
<evidence type="ECO:0000256" key="2">
    <source>
        <dbReference type="ARBA" id="ARBA00005011"/>
    </source>
</evidence>
<reference evidence="11 13" key="1">
    <citation type="submission" date="2022-11" db="EMBL/GenBank/DDBJ databases">
        <title>Complete Genome Sequences of three Polynucleobacter sp. Subcluster PnecC Strains KF022, KF023, and KF032 Isolated from a Shallow Eutrophic Lake in Japan.</title>
        <authorList>
            <person name="Ogata Y."/>
            <person name="Watanabe K."/>
            <person name="Takemine S."/>
            <person name="Shindo C."/>
            <person name="Kurokawa R."/>
            <person name="Suda W."/>
        </authorList>
    </citation>
    <scope>NUCLEOTIDE SEQUENCE</scope>
    <source>
        <strain evidence="11">KF023</strain>
        <strain evidence="12 13">KF032</strain>
    </source>
</reference>
<comment type="cofactor">
    <cofactor evidence="1 9">
        <name>pyridoxal 5'-phosphate</name>
        <dbReference type="ChEBI" id="CHEBI:597326"/>
    </cofactor>
</comment>
<dbReference type="EC" id="2.6.1.9" evidence="9"/>
<comment type="subunit">
    <text evidence="4 9">Homodimer.</text>
</comment>
<dbReference type="NCBIfam" id="TIGR01141">
    <property type="entry name" value="hisC"/>
    <property type="match status" value="1"/>
</dbReference>
<dbReference type="Gene3D" id="3.40.640.10">
    <property type="entry name" value="Type I PLP-dependent aspartate aminotransferase-like (Major domain)"/>
    <property type="match status" value="1"/>
</dbReference>
<dbReference type="KEGG" id="pyt:PKF023_14400"/>
<dbReference type="PROSITE" id="PS00105">
    <property type="entry name" value="AA_TRANSFER_CLASS_1"/>
    <property type="match status" value="1"/>
</dbReference>
<keyword evidence="5 9" id="KW-0032">Aminotransferase</keyword>
<dbReference type="AlphaFoldDB" id="A0A9C7CYV3"/>
<accession>A0A9C7CYV3</accession>
<evidence type="ECO:0000313" key="11">
    <source>
        <dbReference type="EMBL" id="BDT77637.1"/>
    </source>
</evidence>
<dbReference type="GO" id="GO:0004400">
    <property type="term" value="F:histidinol-phosphate transaminase activity"/>
    <property type="evidence" value="ECO:0007669"/>
    <property type="project" value="UniProtKB-UniRule"/>
</dbReference>
<dbReference type="InterPro" id="IPR004839">
    <property type="entry name" value="Aminotransferase_I/II_large"/>
</dbReference>
<feature type="modified residue" description="N6-(pyridoxal phosphate)lysine" evidence="9">
    <location>
        <position position="245"/>
    </location>
</feature>
<name>A0A9C7CYV3_9BURK</name>
<protein>
    <recommendedName>
        <fullName evidence="9">Histidinol-phosphate aminotransferase</fullName>
        <ecNumber evidence="9">2.6.1.9</ecNumber>
    </recommendedName>
    <alternativeName>
        <fullName evidence="9">Imidazole acetol-phosphate transaminase</fullName>
    </alternativeName>
</protein>
<dbReference type="InterPro" id="IPR005861">
    <property type="entry name" value="HisP_aminotrans"/>
</dbReference>
<dbReference type="PANTHER" id="PTHR43643:SF3">
    <property type="entry name" value="HISTIDINOL-PHOSPHATE AMINOTRANSFERASE"/>
    <property type="match status" value="1"/>
</dbReference>
<dbReference type="PANTHER" id="PTHR43643">
    <property type="entry name" value="HISTIDINOL-PHOSPHATE AMINOTRANSFERASE 2"/>
    <property type="match status" value="1"/>
</dbReference>
<dbReference type="Proteomes" id="UP001211204">
    <property type="component" value="Chromosome"/>
</dbReference>
<evidence type="ECO:0000256" key="7">
    <source>
        <dbReference type="ARBA" id="ARBA00022898"/>
    </source>
</evidence>
<dbReference type="InterPro" id="IPR004838">
    <property type="entry name" value="NHTrfase_class1_PyrdxlP-BS"/>
</dbReference>
<keyword evidence="7 9" id="KW-0663">Pyridoxal phosphate</keyword>
<evidence type="ECO:0000313" key="13">
    <source>
        <dbReference type="Proteomes" id="UP001211204"/>
    </source>
</evidence>
<evidence type="ECO:0000256" key="9">
    <source>
        <dbReference type="HAMAP-Rule" id="MF_01023"/>
    </source>
</evidence>
<dbReference type="GO" id="GO:0000105">
    <property type="term" value="P:L-histidine biosynthetic process"/>
    <property type="evidence" value="ECO:0007669"/>
    <property type="project" value="UniProtKB-UniRule"/>
</dbReference>
<dbReference type="InterPro" id="IPR015422">
    <property type="entry name" value="PyrdxlP-dep_Trfase_small"/>
</dbReference>